<evidence type="ECO:0000313" key="3">
    <source>
        <dbReference type="Proteomes" id="UP000190744"/>
    </source>
</evidence>
<dbReference type="CDD" id="cd12148">
    <property type="entry name" value="fungal_TF_MHR"/>
    <property type="match status" value="1"/>
</dbReference>
<evidence type="ECO:0000256" key="1">
    <source>
        <dbReference type="SAM" id="MobiDB-lite"/>
    </source>
</evidence>
<proteinExistence type="predicted"/>
<protein>
    <submittedName>
        <fullName evidence="2">Uncharacterized protein</fullName>
    </submittedName>
</protein>
<feature type="compositionally biased region" description="Polar residues" evidence="1">
    <location>
        <begin position="191"/>
        <end position="202"/>
    </location>
</feature>
<dbReference type="AlphaFoldDB" id="A0A1S9RT96"/>
<name>A0A1S9RT96_PENBI</name>
<evidence type="ECO:0000313" key="2">
    <source>
        <dbReference type="EMBL" id="OOQ88228.1"/>
    </source>
</evidence>
<reference evidence="3" key="1">
    <citation type="submission" date="2015-09" db="EMBL/GenBank/DDBJ databases">
        <authorList>
            <person name="Fill T.P."/>
            <person name="Baretta J.F."/>
            <person name="de Almeida L.G."/>
            <person name="Rocha M."/>
            <person name="de Souza D.H."/>
            <person name="Malavazi I."/>
            <person name="Cerdeira L.T."/>
            <person name="Hong H."/>
            <person name="Samborskyy M."/>
            <person name="de Vasconcelos A.T."/>
            <person name="Leadlay P."/>
            <person name="Rodrigues-Filho E."/>
        </authorList>
    </citation>
    <scope>NUCLEOTIDE SEQUENCE [LARGE SCALE GENOMIC DNA]</scope>
    <source>
        <strain evidence="3">LaBioMMi 136</strain>
    </source>
</reference>
<gene>
    <name evidence="2" type="ORF">PEBR_14380</name>
</gene>
<feature type="region of interest" description="Disordered" evidence="1">
    <location>
        <begin position="167"/>
        <end position="202"/>
    </location>
</feature>
<sequence>MSTFEPVIEQIWANTASRSIDHLQFDPREWLQMRTGHNTTWDALAYLMSAYGSAYASLLPYHPLLADYTKSQLCGDIGKGIKACLSLCEAQEVFSVNLVNAHASMLLLQNSCNGDDSKQNFTSIAHLARLVIRTGLHLGTVHICFIQTQLEHKAFHRVFAMDKSIATSQGSPPQLTRRFNQSPLPLELSDEQLQQSGNELEP</sequence>
<dbReference type="Proteomes" id="UP000190744">
    <property type="component" value="Unassembled WGS sequence"/>
</dbReference>
<dbReference type="EMBL" id="LJBN01000120">
    <property type="protein sequence ID" value="OOQ88228.1"/>
    <property type="molecule type" value="Genomic_DNA"/>
</dbReference>
<comment type="caution">
    <text evidence="2">The sequence shown here is derived from an EMBL/GenBank/DDBJ whole genome shotgun (WGS) entry which is preliminary data.</text>
</comment>
<feature type="compositionally biased region" description="Polar residues" evidence="1">
    <location>
        <begin position="167"/>
        <end position="183"/>
    </location>
</feature>
<accession>A0A1S9RT96</accession>
<organism evidence="2 3">
    <name type="scientific">Penicillium brasilianum</name>
    <dbReference type="NCBI Taxonomy" id="104259"/>
    <lineage>
        <taxon>Eukaryota</taxon>
        <taxon>Fungi</taxon>
        <taxon>Dikarya</taxon>
        <taxon>Ascomycota</taxon>
        <taxon>Pezizomycotina</taxon>
        <taxon>Eurotiomycetes</taxon>
        <taxon>Eurotiomycetidae</taxon>
        <taxon>Eurotiales</taxon>
        <taxon>Aspergillaceae</taxon>
        <taxon>Penicillium</taxon>
    </lineage>
</organism>